<reference evidence="2 3" key="1">
    <citation type="submission" date="2017-11" db="EMBL/GenBank/DDBJ databases">
        <title>Bacillus camelliae sp. nov., isolated from pu'er tea.</title>
        <authorList>
            <person name="Niu L."/>
        </authorList>
    </citation>
    <scope>NUCLEOTIDE SEQUENCE [LARGE SCALE GENOMIC DNA]</scope>
    <source>
        <strain evidence="2 3">7578-1</strain>
    </source>
</reference>
<name>A0A2N3LLL9_9BACI</name>
<evidence type="ECO:0000256" key="1">
    <source>
        <dbReference type="SAM" id="Phobius"/>
    </source>
</evidence>
<organism evidence="2 3">
    <name type="scientific">Heyndrickxia camelliae</name>
    <dbReference type="NCBI Taxonomy" id="1707093"/>
    <lineage>
        <taxon>Bacteria</taxon>
        <taxon>Bacillati</taxon>
        <taxon>Bacillota</taxon>
        <taxon>Bacilli</taxon>
        <taxon>Bacillales</taxon>
        <taxon>Bacillaceae</taxon>
        <taxon>Heyndrickxia</taxon>
    </lineage>
</organism>
<gene>
    <name evidence="2" type="ORF">CWO92_07155</name>
</gene>
<evidence type="ECO:0000313" key="2">
    <source>
        <dbReference type="EMBL" id="PKR85487.1"/>
    </source>
</evidence>
<sequence length="73" mass="8573">MEDIIIMAIIFAVPIVAIITSHFQKTARIKASYIKDQLEIEKLKHENYLLETQKLKLELEKMQMVTEDKTKIL</sequence>
<keyword evidence="1" id="KW-1133">Transmembrane helix</keyword>
<protein>
    <submittedName>
        <fullName evidence="2">Uncharacterized protein</fullName>
    </submittedName>
</protein>
<accession>A0A2N3LLL9</accession>
<dbReference type="AlphaFoldDB" id="A0A2N3LLL9"/>
<keyword evidence="1" id="KW-0472">Membrane</keyword>
<keyword evidence="3" id="KW-1185">Reference proteome</keyword>
<feature type="transmembrane region" description="Helical" evidence="1">
    <location>
        <begin position="6"/>
        <end position="23"/>
    </location>
</feature>
<keyword evidence="1" id="KW-0812">Transmembrane</keyword>
<proteinExistence type="predicted"/>
<dbReference type="Proteomes" id="UP000233440">
    <property type="component" value="Unassembled WGS sequence"/>
</dbReference>
<evidence type="ECO:0000313" key="3">
    <source>
        <dbReference type="Proteomes" id="UP000233440"/>
    </source>
</evidence>
<comment type="caution">
    <text evidence="2">The sequence shown here is derived from an EMBL/GenBank/DDBJ whole genome shotgun (WGS) entry which is preliminary data.</text>
</comment>
<dbReference type="EMBL" id="PIQO01000004">
    <property type="protein sequence ID" value="PKR85487.1"/>
    <property type="molecule type" value="Genomic_DNA"/>
</dbReference>